<evidence type="ECO:0000313" key="2">
    <source>
        <dbReference type="EMBL" id="HEB95728.1"/>
    </source>
</evidence>
<dbReference type="EMBL" id="DRKP01000054">
    <property type="protein sequence ID" value="HEB95728.1"/>
    <property type="molecule type" value="Genomic_DNA"/>
</dbReference>
<feature type="compositionally biased region" description="Pro residues" evidence="1">
    <location>
        <begin position="96"/>
        <end position="106"/>
    </location>
</feature>
<dbReference type="AlphaFoldDB" id="A0A831RLQ4"/>
<gene>
    <name evidence="2" type="ORF">ENI96_04770</name>
</gene>
<accession>A0A831RLQ4</accession>
<reference evidence="2" key="1">
    <citation type="journal article" date="2020" name="mSystems">
        <title>Genome- and Community-Level Interaction Insights into Carbon Utilization and Element Cycling Functions of Hydrothermarchaeota in Hydrothermal Sediment.</title>
        <authorList>
            <person name="Zhou Z."/>
            <person name="Liu Y."/>
            <person name="Xu W."/>
            <person name="Pan J."/>
            <person name="Luo Z.H."/>
            <person name="Li M."/>
        </authorList>
    </citation>
    <scope>NUCLEOTIDE SEQUENCE [LARGE SCALE GENOMIC DNA]</scope>
    <source>
        <strain evidence="2">HyVt-443</strain>
    </source>
</reference>
<organism evidence="2">
    <name type="scientific">Sedimenticola thiotaurini</name>
    <dbReference type="NCBI Taxonomy" id="1543721"/>
    <lineage>
        <taxon>Bacteria</taxon>
        <taxon>Pseudomonadati</taxon>
        <taxon>Pseudomonadota</taxon>
        <taxon>Gammaproteobacteria</taxon>
        <taxon>Chromatiales</taxon>
        <taxon>Sedimenticolaceae</taxon>
        <taxon>Sedimenticola</taxon>
    </lineage>
</organism>
<dbReference type="Proteomes" id="UP000886251">
    <property type="component" value="Unassembled WGS sequence"/>
</dbReference>
<dbReference type="Pfam" id="PF08850">
    <property type="entry name" value="DUF1820"/>
    <property type="match status" value="1"/>
</dbReference>
<feature type="region of interest" description="Disordered" evidence="1">
    <location>
        <begin position="86"/>
        <end position="106"/>
    </location>
</feature>
<comment type="caution">
    <text evidence="2">The sequence shown here is derived from an EMBL/GenBank/DDBJ whole genome shotgun (WGS) entry which is preliminary data.</text>
</comment>
<dbReference type="InterPro" id="IPR014949">
    <property type="entry name" value="DUF1820"/>
</dbReference>
<proteinExistence type="predicted"/>
<evidence type="ECO:0000256" key="1">
    <source>
        <dbReference type="SAM" id="MobiDB-lite"/>
    </source>
</evidence>
<sequence>MRIFRISFVNHGKIYQLYAKQVRQAEIHGFVEIEGLIFGEPGSLLIDPSEERLKDEFSGVSRTLVPVHAVIRVDEVEKHGSSKILDLDPNAKITPFPSPFSPPRKG</sequence>
<protein>
    <submittedName>
        <fullName evidence="2">DUF1820 family protein</fullName>
    </submittedName>
</protein>
<name>A0A831RLQ4_9GAMM</name>